<feature type="domain" description="EGF-like" evidence="2">
    <location>
        <begin position="590"/>
        <end position="618"/>
    </location>
</feature>
<feature type="domain" description="EGF-like" evidence="2">
    <location>
        <begin position="397"/>
        <end position="439"/>
    </location>
</feature>
<proteinExistence type="predicted"/>
<evidence type="ECO:0000313" key="4">
    <source>
        <dbReference type="Proteomes" id="UP000826195"/>
    </source>
</evidence>
<dbReference type="AlphaFoldDB" id="A0AAV7IKU6"/>
<feature type="domain" description="EGF-like" evidence="2">
    <location>
        <begin position="488"/>
        <end position="521"/>
    </location>
</feature>
<feature type="chain" id="PRO_5043832287" description="EGF-like domain-containing protein" evidence="1">
    <location>
        <begin position="21"/>
        <end position="900"/>
    </location>
</feature>
<reference evidence="3 4" key="1">
    <citation type="journal article" date="2021" name="J. Hered.">
        <title>A chromosome-level genome assembly of the parasitoid wasp, Cotesia glomerata (Hymenoptera: Braconidae).</title>
        <authorList>
            <person name="Pinto B.J."/>
            <person name="Weis J.J."/>
            <person name="Gamble T."/>
            <person name="Ode P.J."/>
            <person name="Paul R."/>
            <person name="Zaspel J.M."/>
        </authorList>
    </citation>
    <scope>NUCLEOTIDE SEQUENCE [LARGE SCALE GENOMIC DNA]</scope>
    <source>
        <strain evidence="3">CgM1</strain>
    </source>
</reference>
<evidence type="ECO:0000256" key="1">
    <source>
        <dbReference type="SAM" id="SignalP"/>
    </source>
</evidence>
<evidence type="ECO:0000259" key="2">
    <source>
        <dbReference type="SMART" id="SM00181"/>
    </source>
</evidence>
<organism evidence="3 4">
    <name type="scientific">Cotesia glomerata</name>
    <name type="common">Lepidopteran parasitic wasp</name>
    <name type="synonym">Apanteles glomeratus</name>
    <dbReference type="NCBI Taxonomy" id="32391"/>
    <lineage>
        <taxon>Eukaryota</taxon>
        <taxon>Metazoa</taxon>
        <taxon>Ecdysozoa</taxon>
        <taxon>Arthropoda</taxon>
        <taxon>Hexapoda</taxon>
        <taxon>Insecta</taxon>
        <taxon>Pterygota</taxon>
        <taxon>Neoptera</taxon>
        <taxon>Endopterygota</taxon>
        <taxon>Hymenoptera</taxon>
        <taxon>Apocrita</taxon>
        <taxon>Ichneumonoidea</taxon>
        <taxon>Braconidae</taxon>
        <taxon>Microgastrinae</taxon>
        <taxon>Cotesia</taxon>
    </lineage>
</organism>
<protein>
    <recommendedName>
        <fullName evidence="2">EGF-like domain-containing protein</fullName>
    </recommendedName>
</protein>
<evidence type="ECO:0000313" key="3">
    <source>
        <dbReference type="EMBL" id="KAH0551862.1"/>
    </source>
</evidence>
<dbReference type="PANTHER" id="PTHR39069:SF8">
    <property type="entry name" value="FI17111P1"/>
    <property type="match status" value="1"/>
</dbReference>
<sequence length="900" mass="99274">MTPKCLLILLVVLVFRAVTGSKFVTNTSAVAPGDDCYEPMDCAHLENSYCSADKKCICIEGYVPRNEHCVPAIGTKCDDKDCKLNNTRCIEGTCQCAYGFVALSKVECLRISEHGKKCENDIQCSCKNFGTCDTEEPYTDVFCAGKKCSCLEDYHYVPGKYTCVKSAQKLGHNCTVTDSCLPVKNTECIEDRCSCPDKHFVEQDQCLSGIGATCAMYGEDCKANNSRCGFFGCKCYDKFVELSVKQCVPIKKKGEDCLIDEQCSCENNGRCYLGGTYKDVICSKKTKICSCSEGFHYVPEQDSCVHSATAIDDSCTHNDNCLLLSNTQCKEQKCQCIANYFNYKGQCRQGLNSRCAENSHCSAVENSQCIDNECQCNNNFVPISTGICAAIASYGEPCQFQEQCRNNGTLMVPYEELVCDGTCSCSNGFHYVDSKRACIESSTGVGGNCSVNDHCGRLTNTLCWDNKCSCLEYHYQRKEQCVPGIGAHCFGNCETTNSICGSTGRCICAPGHIFAAEDRCVPIIELGENCEMDEQCSCLHQKCDLEQPNRDLVCSSGTCGCPANYHFSSKSKFCIHSATGIGEQCSTDENCAKLLFAECHNNKCMCKPNYFSSEGNCKIGLNAKCNTTSHCSAVEHTECRNGECKCTKLFVERSTELCVPVSSFGGDCEFVEQCTSQTSNATCEAPTDGANKVCRCGTGQHYHATGCFLTRTLDERCDSDSECFVTSKYDSVACVRNKCVCVKGFEKVNGTFCGTWSGQYLCLCTVSFPHGGCQVCRLGTIVSGTAGIALFLRTYGTLLLEHMKPCSLNIWNIVLGTYRTLFMKNIEHFSWNMSNAVLGTYVSLFLELMVLCSWNMWNIVLGTCGILFLEHMEPCSWNIRNIVLRTNKMIYSEKLLKLIY</sequence>
<feature type="signal peptide" evidence="1">
    <location>
        <begin position="1"/>
        <end position="20"/>
    </location>
</feature>
<accession>A0AAV7IKU6</accession>
<dbReference type="PANTHER" id="PTHR39069">
    <property type="entry name" value="ECDYSONE-INDUCIBLE GENE E1, ISOFORM A"/>
    <property type="match status" value="1"/>
</dbReference>
<feature type="domain" description="EGF-like" evidence="2">
    <location>
        <begin position="117"/>
        <end position="164"/>
    </location>
</feature>
<name>A0AAV7IKU6_COTGL</name>
<feature type="domain" description="EGF-like" evidence="2">
    <location>
        <begin position="76"/>
        <end position="109"/>
    </location>
</feature>
<dbReference type="InterPro" id="IPR000742">
    <property type="entry name" value="EGF"/>
</dbReference>
<dbReference type="SMART" id="SM00181">
    <property type="entry name" value="EGF"/>
    <property type="match status" value="8"/>
</dbReference>
<keyword evidence="4" id="KW-1185">Reference proteome</keyword>
<dbReference type="InterPro" id="IPR006149">
    <property type="entry name" value="EB_dom"/>
</dbReference>
<gene>
    <name evidence="3" type="ORF">KQX54_002268</name>
</gene>
<feature type="domain" description="EGF-like" evidence="2">
    <location>
        <begin position="529"/>
        <end position="575"/>
    </location>
</feature>
<comment type="caution">
    <text evidence="3">The sequence shown here is derived from an EMBL/GenBank/DDBJ whole genome shotgun (WGS) entry which is preliminary data.</text>
</comment>
<keyword evidence="1" id="KW-0732">Signal</keyword>
<feature type="domain" description="EGF-like" evidence="2">
    <location>
        <begin position="35"/>
        <end position="70"/>
    </location>
</feature>
<dbReference type="EMBL" id="JAHXZJ010001492">
    <property type="protein sequence ID" value="KAH0551862.1"/>
    <property type="molecule type" value="Genomic_DNA"/>
</dbReference>
<dbReference type="Pfam" id="PF01683">
    <property type="entry name" value="EB"/>
    <property type="match status" value="2"/>
</dbReference>
<feature type="domain" description="EGF-like" evidence="2">
    <location>
        <begin position="256"/>
        <end position="305"/>
    </location>
</feature>
<dbReference type="Proteomes" id="UP000826195">
    <property type="component" value="Unassembled WGS sequence"/>
</dbReference>